<organism evidence="1 2">
    <name type="scientific">Salvator merianae</name>
    <name type="common">Argentine black and white tegu</name>
    <name type="synonym">Tupinambis merianae</name>
    <dbReference type="NCBI Taxonomy" id="96440"/>
    <lineage>
        <taxon>Eukaryota</taxon>
        <taxon>Metazoa</taxon>
        <taxon>Chordata</taxon>
        <taxon>Craniata</taxon>
        <taxon>Vertebrata</taxon>
        <taxon>Euteleostomi</taxon>
        <taxon>Lepidosauria</taxon>
        <taxon>Squamata</taxon>
        <taxon>Bifurcata</taxon>
        <taxon>Unidentata</taxon>
        <taxon>Episquamata</taxon>
        <taxon>Laterata</taxon>
        <taxon>Teiioidea</taxon>
        <taxon>Teiidae</taxon>
        <taxon>Salvator</taxon>
    </lineage>
</organism>
<reference evidence="1" key="1">
    <citation type="submission" date="2025-08" db="UniProtKB">
        <authorList>
            <consortium name="Ensembl"/>
        </authorList>
    </citation>
    <scope>IDENTIFICATION</scope>
</reference>
<reference evidence="1" key="2">
    <citation type="submission" date="2025-09" db="UniProtKB">
        <authorList>
            <consortium name="Ensembl"/>
        </authorList>
    </citation>
    <scope>IDENTIFICATION</scope>
</reference>
<dbReference type="AlphaFoldDB" id="A0A8D0C881"/>
<sequence>HSTVYCDPHSQRLSIVNKTEVDVFLEFLCFLHNLADVGNLISKMKACKVLFQVVTCWGTPQNHLVAREQASHMLEEVNKNGNVYMKSFGVTRKACMEQSFTTAPAVQASAKKLLQNL</sequence>
<evidence type="ECO:0000313" key="2">
    <source>
        <dbReference type="Proteomes" id="UP000694421"/>
    </source>
</evidence>
<proteinExistence type="predicted"/>
<name>A0A8D0C881_SALMN</name>
<evidence type="ECO:0000313" key="1">
    <source>
        <dbReference type="Ensembl" id="ENSSMRP00000018732.1"/>
    </source>
</evidence>
<keyword evidence="2" id="KW-1185">Reference proteome</keyword>
<dbReference type="Proteomes" id="UP000694421">
    <property type="component" value="Unplaced"/>
</dbReference>
<dbReference type="Ensembl" id="ENSSMRT00000021945.1">
    <property type="protein sequence ID" value="ENSSMRP00000018732.1"/>
    <property type="gene ID" value="ENSSMRG00000014580.1"/>
</dbReference>
<accession>A0A8D0C881</accession>
<protein>
    <submittedName>
        <fullName evidence="1">Uncharacterized protein</fullName>
    </submittedName>
</protein>